<evidence type="ECO:0000313" key="2">
    <source>
        <dbReference type="Proteomes" id="UP001164929"/>
    </source>
</evidence>
<dbReference type="Proteomes" id="UP001164929">
    <property type="component" value="Chromosome 18"/>
</dbReference>
<accession>A0AAD6PSR8</accession>
<keyword evidence="2" id="KW-1185">Reference proteome</keyword>
<name>A0AAD6PSR8_9ROSI</name>
<organism evidence="1 2">
    <name type="scientific">Populus alba x Populus x berolinensis</name>
    <dbReference type="NCBI Taxonomy" id="444605"/>
    <lineage>
        <taxon>Eukaryota</taxon>
        <taxon>Viridiplantae</taxon>
        <taxon>Streptophyta</taxon>
        <taxon>Embryophyta</taxon>
        <taxon>Tracheophyta</taxon>
        <taxon>Spermatophyta</taxon>
        <taxon>Magnoliopsida</taxon>
        <taxon>eudicotyledons</taxon>
        <taxon>Gunneridae</taxon>
        <taxon>Pentapetalae</taxon>
        <taxon>rosids</taxon>
        <taxon>fabids</taxon>
        <taxon>Malpighiales</taxon>
        <taxon>Salicaceae</taxon>
        <taxon>Saliceae</taxon>
        <taxon>Populus</taxon>
    </lineage>
</organism>
<sequence length="100" mass="11712">MEKNQLREETMPVSKLFHICWAELIRRDRAELRIKYTKEKFLGLDEGRCRFYFNTNTSLDLTDPSLIILCNQPWTPLIGSLESVTRKQKVKEAALRPLGT</sequence>
<dbReference type="EMBL" id="JAQIZT010000018">
    <property type="protein sequence ID" value="KAJ6958152.1"/>
    <property type="molecule type" value="Genomic_DNA"/>
</dbReference>
<proteinExistence type="predicted"/>
<evidence type="ECO:0000313" key="1">
    <source>
        <dbReference type="EMBL" id="KAJ6958152.1"/>
    </source>
</evidence>
<reference evidence="1 2" key="1">
    <citation type="journal article" date="2023" name="Mol. Ecol. Resour.">
        <title>Chromosome-level genome assembly of a triploid poplar Populus alba 'Berolinensis'.</title>
        <authorList>
            <person name="Chen S."/>
            <person name="Yu Y."/>
            <person name="Wang X."/>
            <person name="Wang S."/>
            <person name="Zhang T."/>
            <person name="Zhou Y."/>
            <person name="He R."/>
            <person name="Meng N."/>
            <person name="Wang Y."/>
            <person name="Liu W."/>
            <person name="Liu Z."/>
            <person name="Liu J."/>
            <person name="Guo Q."/>
            <person name="Huang H."/>
            <person name="Sederoff R.R."/>
            <person name="Wang G."/>
            <person name="Qu G."/>
            <person name="Chen S."/>
        </authorList>
    </citation>
    <scope>NUCLEOTIDE SEQUENCE [LARGE SCALE GENOMIC DNA]</scope>
    <source>
        <strain evidence="1">SC-2020</strain>
    </source>
</reference>
<gene>
    <name evidence="1" type="ORF">NC653_039950</name>
</gene>
<comment type="caution">
    <text evidence="1">The sequence shown here is derived from an EMBL/GenBank/DDBJ whole genome shotgun (WGS) entry which is preliminary data.</text>
</comment>
<protein>
    <submittedName>
        <fullName evidence="1">Uncharacterized protein</fullName>
    </submittedName>
</protein>
<dbReference type="AlphaFoldDB" id="A0AAD6PSR8"/>